<dbReference type="Proteomes" id="UP000185596">
    <property type="component" value="Unassembled WGS sequence"/>
</dbReference>
<dbReference type="EMBL" id="MSIE01000025">
    <property type="protein sequence ID" value="OLF16743.1"/>
    <property type="molecule type" value="Genomic_DNA"/>
</dbReference>
<keyword evidence="1" id="KW-0175">Coiled coil</keyword>
<evidence type="ECO:0008006" key="5">
    <source>
        <dbReference type="Google" id="ProtNLM"/>
    </source>
</evidence>
<dbReference type="AlphaFoldDB" id="A0A1Q8CQW3"/>
<dbReference type="InterPro" id="IPR004401">
    <property type="entry name" value="YbaB/EbfC"/>
</dbReference>
<dbReference type="STRING" id="1912961.BU204_14840"/>
<keyword evidence="4" id="KW-1185">Reference proteome</keyword>
<protein>
    <recommendedName>
        <fullName evidence="5">YbaB/EbfC DNA-binding family protein</fullName>
    </recommendedName>
</protein>
<comment type="caution">
    <text evidence="3">The sequence shown here is derived from an EMBL/GenBank/DDBJ whole genome shotgun (WGS) entry which is preliminary data.</text>
</comment>
<dbReference type="Pfam" id="PF02575">
    <property type="entry name" value="YbaB_DNA_bd"/>
    <property type="match status" value="1"/>
</dbReference>
<accession>A0A1Q8CQW3</accession>
<dbReference type="SUPFAM" id="SSF82607">
    <property type="entry name" value="YbaB-like"/>
    <property type="match status" value="1"/>
</dbReference>
<evidence type="ECO:0000313" key="3">
    <source>
        <dbReference type="EMBL" id="OLF16743.1"/>
    </source>
</evidence>
<feature type="coiled-coil region" evidence="1">
    <location>
        <begin position="15"/>
        <end position="42"/>
    </location>
</feature>
<feature type="region of interest" description="Disordered" evidence="2">
    <location>
        <begin position="112"/>
        <end position="142"/>
    </location>
</feature>
<gene>
    <name evidence="3" type="ORF">BU204_14840</name>
</gene>
<evidence type="ECO:0000313" key="4">
    <source>
        <dbReference type="Proteomes" id="UP000185596"/>
    </source>
</evidence>
<evidence type="ECO:0000256" key="1">
    <source>
        <dbReference type="SAM" id="Coils"/>
    </source>
</evidence>
<evidence type="ECO:0000256" key="2">
    <source>
        <dbReference type="SAM" id="MobiDB-lite"/>
    </source>
</evidence>
<sequence length="142" mass="15430">MEGNPFAGMEPEAMLRTLREEAERLEAKATELRENLAAASATATSPDGAVTVTLSPTGALQNISFSAKVSDHRPEALGALVMRTVREAGRQVSTKLTESLDPATAEFVRQFAPEPEEEHLGRSEQHPDEEYGGVLRKRKGRS</sequence>
<proteinExistence type="predicted"/>
<name>A0A1Q8CQW3_9PSEU</name>
<dbReference type="Gene3D" id="3.30.1310.10">
    <property type="entry name" value="Nucleoid-associated protein YbaB-like domain"/>
    <property type="match status" value="1"/>
</dbReference>
<organism evidence="3 4">
    <name type="scientific">Actinophytocola xanthii</name>
    <dbReference type="NCBI Taxonomy" id="1912961"/>
    <lineage>
        <taxon>Bacteria</taxon>
        <taxon>Bacillati</taxon>
        <taxon>Actinomycetota</taxon>
        <taxon>Actinomycetes</taxon>
        <taxon>Pseudonocardiales</taxon>
        <taxon>Pseudonocardiaceae</taxon>
    </lineage>
</organism>
<feature type="compositionally biased region" description="Basic and acidic residues" evidence="2">
    <location>
        <begin position="118"/>
        <end position="129"/>
    </location>
</feature>
<dbReference type="InterPro" id="IPR036894">
    <property type="entry name" value="YbaB-like_sf"/>
</dbReference>
<dbReference type="OrthoDB" id="4762213at2"/>
<dbReference type="GO" id="GO:0003677">
    <property type="term" value="F:DNA binding"/>
    <property type="evidence" value="ECO:0007669"/>
    <property type="project" value="InterPro"/>
</dbReference>
<reference evidence="3 4" key="1">
    <citation type="submission" date="2016-12" db="EMBL/GenBank/DDBJ databases">
        <title>The draft genome sequence of Actinophytocola sp. 11-183.</title>
        <authorList>
            <person name="Wang W."/>
            <person name="Yuan L."/>
        </authorList>
    </citation>
    <scope>NUCLEOTIDE SEQUENCE [LARGE SCALE GENOMIC DNA]</scope>
    <source>
        <strain evidence="3 4">11-183</strain>
    </source>
</reference>
<dbReference type="RefSeq" id="WP_075126253.1">
    <property type="nucleotide sequence ID" value="NZ_MSIE01000025.1"/>
</dbReference>